<keyword evidence="2" id="KW-0520">NAD</keyword>
<dbReference type="GO" id="GO:0051287">
    <property type="term" value="F:NAD binding"/>
    <property type="evidence" value="ECO:0007669"/>
    <property type="project" value="InterPro"/>
</dbReference>
<evidence type="ECO:0000313" key="6">
    <source>
        <dbReference type="EMBL" id="SEF75720.1"/>
    </source>
</evidence>
<dbReference type="InterPro" id="IPR029154">
    <property type="entry name" value="HIBADH-like_NADP-bd"/>
</dbReference>
<dbReference type="RefSeq" id="WP_103905343.1">
    <property type="nucleotide sequence ID" value="NZ_CP049246.1"/>
</dbReference>
<dbReference type="GO" id="GO:0050661">
    <property type="term" value="F:NADP binding"/>
    <property type="evidence" value="ECO:0007669"/>
    <property type="project" value="InterPro"/>
</dbReference>
<evidence type="ECO:0000313" key="7">
    <source>
        <dbReference type="Proteomes" id="UP000236731"/>
    </source>
</evidence>
<dbReference type="EMBL" id="FNUT01000002">
    <property type="protein sequence ID" value="SEF75720.1"/>
    <property type="molecule type" value="Genomic_DNA"/>
</dbReference>
<dbReference type="Pfam" id="PF14833">
    <property type="entry name" value="NAD_binding_11"/>
    <property type="match status" value="1"/>
</dbReference>
<accession>A0A1H5UL13</accession>
<dbReference type="InterPro" id="IPR006115">
    <property type="entry name" value="6PGDH_NADP-bd"/>
</dbReference>
<organism evidence="6 7">
    <name type="scientific">Sphingobacterium lactis</name>
    <dbReference type="NCBI Taxonomy" id="797291"/>
    <lineage>
        <taxon>Bacteria</taxon>
        <taxon>Pseudomonadati</taxon>
        <taxon>Bacteroidota</taxon>
        <taxon>Sphingobacteriia</taxon>
        <taxon>Sphingobacteriales</taxon>
        <taxon>Sphingobacteriaceae</taxon>
        <taxon>Sphingobacterium</taxon>
    </lineage>
</organism>
<dbReference type="PANTHER" id="PTHR22981">
    <property type="entry name" value="3-HYDROXYISOBUTYRATE DEHYDROGENASE-RELATED"/>
    <property type="match status" value="1"/>
</dbReference>
<dbReference type="OrthoDB" id="9786703at2"/>
<reference evidence="7" key="1">
    <citation type="submission" date="2016-10" db="EMBL/GenBank/DDBJ databases">
        <authorList>
            <person name="Varghese N."/>
            <person name="Submissions S."/>
        </authorList>
    </citation>
    <scope>NUCLEOTIDE SEQUENCE [LARGE SCALE GENOMIC DNA]</scope>
    <source>
        <strain evidence="7">DSM 22361</strain>
    </source>
</reference>
<evidence type="ECO:0000259" key="4">
    <source>
        <dbReference type="Pfam" id="PF03446"/>
    </source>
</evidence>
<dbReference type="InterPro" id="IPR036291">
    <property type="entry name" value="NAD(P)-bd_dom_sf"/>
</dbReference>
<dbReference type="SUPFAM" id="SSF48179">
    <property type="entry name" value="6-phosphogluconate dehydrogenase C-terminal domain-like"/>
    <property type="match status" value="1"/>
</dbReference>
<name>A0A1H5UL13_9SPHI</name>
<dbReference type="Pfam" id="PF03446">
    <property type="entry name" value="NAD_binding_2"/>
    <property type="match status" value="1"/>
</dbReference>
<dbReference type="GO" id="GO:0016054">
    <property type="term" value="P:organic acid catabolic process"/>
    <property type="evidence" value="ECO:0007669"/>
    <property type="project" value="UniProtKB-ARBA"/>
</dbReference>
<feature type="domain" description="3-hydroxyisobutyrate dehydrogenase-like NAD-binding" evidence="5">
    <location>
        <begin position="164"/>
        <end position="278"/>
    </location>
</feature>
<dbReference type="PANTHER" id="PTHR22981:SF7">
    <property type="entry name" value="3-HYDROXYISOBUTYRATE DEHYDROGENASE, MITOCHONDRIAL"/>
    <property type="match status" value="1"/>
</dbReference>
<keyword evidence="1" id="KW-0560">Oxidoreductase</keyword>
<gene>
    <name evidence="6" type="ORF">SAMN05421877_102333</name>
</gene>
<evidence type="ECO:0000256" key="3">
    <source>
        <dbReference type="PIRSR" id="PIRSR000103-1"/>
    </source>
</evidence>
<evidence type="ECO:0000256" key="2">
    <source>
        <dbReference type="ARBA" id="ARBA00023027"/>
    </source>
</evidence>
<dbReference type="InterPro" id="IPR002204">
    <property type="entry name" value="3-OH-isobutyrate_DH-rel_CS"/>
</dbReference>
<dbReference type="InterPro" id="IPR015815">
    <property type="entry name" value="HIBADH-related"/>
</dbReference>
<evidence type="ECO:0000259" key="5">
    <source>
        <dbReference type="Pfam" id="PF14833"/>
    </source>
</evidence>
<proteinExistence type="predicted"/>
<dbReference type="PROSITE" id="PS00895">
    <property type="entry name" value="3_HYDROXYISOBUT_DH"/>
    <property type="match status" value="1"/>
</dbReference>
<feature type="domain" description="6-phosphogluconate dehydrogenase NADP-binding" evidence="4">
    <location>
        <begin position="6"/>
        <end position="161"/>
    </location>
</feature>
<dbReference type="InterPro" id="IPR013328">
    <property type="entry name" value="6PGD_dom2"/>
</dbReference>
<dbReference type="InterPro" id="IPR008927">
    <property type="entry name" value="6-PGluconate_DH-like_C_sf"/>
</dbReference>
<dbReference type="PIRSF" id="PIRSF000103">
    <property type="entry name" value="HIBADH"/>
    <property type="match status" value="1"/>
</dbReference>
<dbReference type="Gene3D" id="3.40.50.720">
    <property type="entry name" value="NAD(P)-binding Rossmann-like Domain"/>
    <property type="match status" value="1"/>
</dbReference>
<sequence length="284" mass="30828">MDYKDKIGFIGLGNMGKPMAKNLEKAGVDLYVYNRTPEKMADFAANSTPCNDLVSLVDHSDIIFTMLSNDDAVHAVYESILSMDISGKLFVDMSTVSQEASKVISTMCLEQGAKFVDAPVAGSTQPAKEGTLIFMVGADQEDEQRILPYLQIMGKDVKYLGPNGNGVAAKLCINYYLSILYQGMAETVLFAENMGISRKDMMAIINDSASGSGASRVKTPLIIEDEYPAAFSVDLMLKDVKLALDAGANFPFSEILVDTYQGAKNAGFAKDDVMSIIPFLKDKQ</sequence>
<dbReference type="AlphaFoldDB" id="A0A1H5UL13"/>
<dbReference type="SUPFAM" id="SSF51735">
    <property type="entry name" value="NAD(P)-binding Rossmann-fold domains"/>
    <property type="match status" value="1"/>
</dbReference>
<dbReference type="GO" id="GO:0016616">
    <property type="term" value="F:oxidoreductase activity, acting on the CH-OH group of donors, NAD or NADP as acceptor"/>
    <property type="evidence" value="ECO:0007669"/>
    <property type="project" value="TreeGrafter"/>
</dbReference>
<keyword evidence="7" id="KW-1185">Reference proteome</keyword>
<protein>
    <submittedName>
        <fullName evidence="6">3-hydroxyisobutyrate dehydrogenase</fullName>
    </submittedName>
</protein>
<dbReference type="Proteomes" id="UP000236731">
    <property type="component" value="Unassembled WGS sequence"/>
</dbReference>
<evidence type="ECO:0000256" key="1">
    <source>
        <dbReference type="ARBA" id="ARBA00023002"/>
    </source>
</evidence>
<feature type="active site" evidence="3">
    <location>
        <position position="170"/>
    </location>
</feature>
<dbReference type="Gene3D" id="1.10.1040.10">
    <property type="entry name" value="N-(1-d-carboxylethyl)-l-norvaline Dehydrogenase, domain 2"/>
    <property type="match status" value="1"/>
</dbReference>